<feature type="transmembrane region" description="Helical" evidence="1">
    <location>
        <begin position="12"/>
        <end position="31"/>
    </location>
</feature>
<proteinExistence type="predicted"/>
<dbReference type="PANTHER" id="PTHR37490:SF2">
    <property type="match status" value="1"/>
</dbReference>
<organism evidence="2 3">
    <name type="scientific">Acrodontium crateriforme</name>
    <dbReference type="NCBI Taxonomy" id="150365"/>
    <lineage>
        <taxon>Eukaryota</taxon>
        <taxon>Fungi</taxon>
        <taxon>Dikarya</taxon>
        <taxon>Ascomycota</taxon>
        <taxon>Pezizomycotina</taxon>
        <taxon>Dothideomycetes</taxon>
        <taxon>Dothideomycetidae</taxon>
        <taxon>Mycosphaerellales</taxon>
        <taxon>Teratosphaeriaceae</taxon>
        <taxon>Acrodontium</taxon>
    </lineage>
</organism>
<evidence type="ECO:0000313" key="3">
    <source>
        <dbReference type="Proteomes" id="UP001303373"/>
    </source>
</evidence>
<accession>A0AAQ3ME11</accession>
<keyword evidence="1" id="KW-0472">Membrane</keyword>
<dbReference type="Proteomes" id="UP001303373">
    <property type="component" value="Chromosome 13"/>
</dbReference>
<sequence>MLRTRRPWARALAIFVVVSLGLFKLFSYWRLPAPLSTLRLPQMSKDLSLLDKVVVLGKRRSEDVSWLRDICRHHDYTAIVYSTDSWGEKGCLTPRSYRGREAPVYLSYILDYYDALPKYTVFVHDAKEQWHNDITNKLTPNALKQIRFDAVAAHGFANLRCKEEPGCGPPELHPGKINVPAGSTYLQSRLLEMYMQIFDVTADKVPKDIGAACCGQFAVTREQIRKRPREDYERMLRWTQQTSIANDFGVGWVFEKFWHIVFSMDAVTCPVYEQCRCDLYGWCGPLKSGRTYVPVDRKKNPREL</sequence>
<gene>
    <name evidence="2" type="ORF">R9X50_00757500</name>
</gene>
<name>A0AAQ3ME11_9PEZI</name>
<dbReference type="AlphaFoldDB" id="A0AAQ3ME11"/>
<dbReference type="InterPro" id="IPR021838">
    <property type="entry name" value="DUF3431"/>
</dbReference>
<evidence type="ECO:0008006" key="4">
    <source>
        <dbReference type="Google" id="ProtNLM"/>
    </source>
</evidence>
<reference evidence="2 3" key="1">
    <citation type="submission" date="2023-11" db="EMBL/GenBank/DDBJ databases">
        <title>An acidophilic fungus is an integral part of prey digestion in a carnivorous sundew plant.</title>
        <authorList>
            <person name="Tsai I.J."/>
        </authorList>
    </citation>
    <scope>NUCLEOTIDE SEQUENCE [LARGE SCALE GENOMIC DNA]</scope>
    <source>
        <strain evidence="2">169a</strain>
    </source>
</reference>
<dbReference type="Pfam" id="PF11913">
    <property type="entry name" value="DUF3431"/>
    <property type="match status" value="1"/>
</dbReference>
<keyword evidence="1" id="KW-1133">Transmembrane helix</keyword>
<evidence type="ECO:0000256" key="1">
    <source>
        <dbReference type="SAM" id="Phobius"/>
    </source>
</evidence>
<dbReference type="EMBL" id="CP138592">
    <property type="protein sequence ID" value="WPH04682.1"/>
    <property type="molecule type" value="Genomic_DNA"/>
</dbReference>
<dbReference type="PANTHER" id="PTHR37490">
    <property type="entry name" value="EXPRESSED PROTEIN"/>
    <property type="match status" value="1"/>
</dbReference>
<keyword evidence="3" id="KW-1185">Reference proteome</keyword>
<evidence type="ECO:0000313" key="2">
    <source>
        <dbReference type="EMBL" id="WPH04682.1"/>
    </source>
</evidence>
<keyword evidence="1" id="KW-0812">Transmembrane</keyword>
<protein>
    <recommendedName>
        <fullName evidence="4">DUF3431 domain containing protein</fullName>
    </recommendedName>
</protein>